<dbReference type="AlphaFoldDB" id="A0A1X7KHC8"/>
<dbReference type="OrthoDB" id="709028at2"/>
<organism evidence="2 3">
    <name type="scientific">Sphingobacterium psychroaquaticum</name>
    <dbReference type="NCBI Taxonomy" id="561061"/>
    <lineage>
        <taxon>Bacteria</taxon>
        <taxon>Pseudomonadati</taxon>
        <taxon>Bacteroidota</taxon>
        <taxon>Sphingobacteriia</taxon>
        <taxon>Sphingobacteriales</taxon>
        <taxon>Sphingobacteriaceae</taxon>
        <taxon>Sphingobacterium</taxon>
    </lineage>
</organism>
<dbReference type="RefSeq" id="WP_085473610.1">
    <property type="nucleotide sequence ID" value="NZ_FXAU01000005.1"/>
</dbReference>
<reference evidence="2 3" key="1">
    <citation type="submission" date="2017-04" db="EMBL/GenBank/DDBJ databases">
        <authorList>
            <person name="Afonso C.L."/>
            <person name="Miller P.J."/>
            <person name="Scott M.A."/>
            <person name="Spackman E."/>
            <person name="Goraichik I."/>
            <person name="Dimitrov K.M."/>
            <person name="Suarez D.L."/>
            <person name="Swayne D.E."/>
        </authorList>
    </citation>
    <scope>NUCLEOTIDE SEQUENCE [LARGE SCALE GENOMIC DNA]</scope>
    <source>
        <strain evidence="2 3">DSM 22418</strain>
    </source>
</reference>
<dbReference type="EMBL" id="FXAU01000005">
    <property type="protein sequence ID" value="SMG40441.1"/>
    <property type="molecule type" value="Genomic_DNA"/>
</dbReference>
<keyword evidence="1" id="KW-0812">Transmembrane</keyword>
<keyword evidence="1" id="KW-0472">Membrane</keyword>
<evidence type="ECO:0000313" key="2">
    <source>
        <dbReference type="EMBL" id="SMG40441.1"/>
    </source>
</evidence>
<keyword evidence="3" id="KW-1185">Reference proteome</keyword>
<evidence type="ECO:0000313" key="3">
    <source>
        <dbReference type="Proteomes" id="UP000192980"/>
    </source>
</evidence>
<feature type="transmembrane region" description="Helical" evidence="1">
    <location>
        <begin position="36"/>
        <end position="58"/>
    </location>
</feature>
<protein>
    <submittedName>
        <fullName evidence="2">Uncharacterized protein</fullName>
    </submittedName>
</protein>
<sequence>MDGLDLLKQHWNTDENFPKVDKESLRTMLHKSSSSLVKWIFIISVIELFVGIALGFLINIEEINEKPLLHLINNIYTVVFYVIVGYFIFLFFRNYKTIKNTKNTKSLLQTILNTREQVNKYIKFNIYCILFSMFIVCVEKIYSYIEERHGWGEILFYSVTFTIASTLVYLLMVRIVKYYYKILYRRLIKKLDVNYEELTRLEIEA</sequence>
<feature type="transmembrane region" description="Helical" evidence="1">
    <location>
        <begin position="70"/>
        <end position="92"/>
    </location>
</feature>
<proteinExistence type="predicted"/>
<name>A0A1X7KHC8_9SPHI</name>
<keyword evidence="1" id="KW-1133">Transmembrane helix</keyword>
<dbReference type="Proteomes" id="UP000192980">
    <property type="component" value="Unassembled WGS sequence"/>
</dbReference>
<accession>A0A1X7KHC8</accession>
<evidence type="ECO:0000256" key="1">
    <source>
        <dbReference type="SAM" id="Phobius"/>
    </source>
</evidence>
<feature type="transmembrane region" description="Helical" evidence="1">
    <location>
        <begin position="154"/>
        <end position="180"/>
    </location>
</feature>
<feature type="transmembrane region" description="Helical" evidence="1">
    <location>
        <begin position="124"/>
        <end position="142"/>
    </location>
</feature>
<gene>
    <name evidence="2" type="ORF">SAMN05660862_2894</name>
</gene>
<dbReference type="STRING" id="561061.SAMN05660862_2894"/>